<dbReference type="EMBL" id="CAJFCJ010000006">
    <property type="protein sequence ID" value="CAD5115233.1"/>
    <property type="molecule type" value="Genomic_DNA"/>
</dbReference>
<dbReference type="InterPro" id="IPR032817">
    <property type="entry name" value="Mon2_C"/>
</dbReference>
<dbReference type="PANTHER" id="PTHR34199">
    <property type="entry name" value="NUMOD3 MOTIF FAMILY PROTEIN, EXPRESSED"/>
    <property type="match status" value="1"/>
</dbReference>
<sequence length="639" mass="70725">MSPLVELSNVPHSDIRTKQLECILTILHSNDADTLYHAWPSLLCVVGALQTEQSEGLVRLAFQSLQLVVADFLSSLPCNCLKECVQVTAKFGQQNQDLNISLTAISLLWNIADHLFHNREKIESELKVESEDQLLPPYDALWMVLFTKLEDICVDERPAVRKSAGQTLFSTISAHACSLDLSTWHHILWKVLFTLLEHVNERAEKASDEKSSKQLPNSGNILMHHSRNTAHKQWAETRVLSLSGVARVFNTQRHLLQKLEDFLRAWSLLLEHIEKSALCKNAEVSLAALKSFQAILQLEGAVDSVVSDELSLLLPGTSSAGLRLAPPCDEIIPRTISSSQHQQPDVVPQKSSPPKTDTIALEVRTSPLEDKTLWSSAWKTWLTIGTSITDNHDVSFIPSQAFLCALIQLFPHLYDHVKSRFASIDLSKLSEVLRRALSSPISNDTSPLLKPTDDSMSPLQESVLESLKILLQNCECLSMSPELFDLMLKFVLYAVDSPKLASSASTSPISCSHFVAMAEQCMEQVVTLYEKTAKMGVVIKKGVLEKIVSVMLSFNSSGTECGLFFGGIENELELFSFVDDDVGTSVVGGAVEFDDEMLFEEGVVVVAVIETPLFLISIAAKILEPWVEWTFPANVGFVG</sequence>
<keyword evidence="4" id="KW-1185">Reference proteome</keyword>
<evidence type="ECO:0000313" key="3">
    <source>
        <dbReference type="EMBL" id="CAD5115233.1"/>
    </source>
</evidence>
<proteinExistence type="predicted"/>
<comment type="caution">
    <text evidence="3">The sequence shown here is derived from an EMBL/GenBank/DDBJ whole genome shotgun (WGS) entry which is preliminary data.</text>
</comment>
<dbReference type="OrthoDB" id="294853at2759"/>
<dbReference type="SUPFAM" id="SSF48371">
    <property type="entry name" value="ARM repeat"/>
    <property type="match status" value="1"/>
</dbReference>
<feature type="domain" description="Mon2/Sec7/BIG1-like HDS" evidence="1">
    <location>
        <begin position="1"/>
        <end position="66"/>
    </location>
</feature>
<accession>A0A7I8VGB8</accession>
<evidence type="ECO:0000313" key="4">
    <source>
        <dbReference type="Proteomes" id="UP000549394"/>
    </source>
</evidence>
<organism evidence="3 4">
    <name type="scientific">Dimorphilus gyrociliatus</name>
    <dbReference type="NCBI Taxonomy" id="2664684"/>
    <lineage>
        <taxon>Eukaryota</taxon>
        <taxon>Metazoa</taxon>
        <taxon>Spiralia</taxon>
        <taxon>Lophotrochozoa</taxon>
        <taxon>Annelida</taxon>
        <taxon>Polychaeta</taxon>
        <taxon>Polychaeta incertae sedis</taxon>
        <taxon>Dinophilidae</taxon>
        <taxon>Dimorphilus</taxon>
    </lineage>
</organism>
<dbReference type="AlphaFoldDB" id="A0A7I8VGB8"/>
<name>A0A7I8VGB8_9ANNE</name>
<evidence type="ECO:0000259" key="2">
    <source>
        <dbReference type="Pfam" id="PF16206"/>
    </source>
</evidence>
<protein>
    <submittedName>
        <fullName evidence="3">DgyrCDS4226</fullName>
    </submittedName>
</protein>
<dbReference type="Pfam" id="PF09324">
    <property type="entry name" value="Sec7-like_HDS"/>
    <property type="match status" value="1"/>
</dbReference>
<gene>
    <name evidence="3" type="ORF">DGYR_LOCUS3989</name>
</gene>
<dbReference type="Proteomes" id="UP000549394">
    <property type="component" value="Unassembled WGS sequence"/>
</dbReference>
<feature type="domain" description="Mon2 C-terminal" evidence="2">
    <location>
        <begin position="71"/>
        <end position="550"/>
    </location>
</feature>
<reference evidence="3 4" key="1">
    <citation type="submission" date="2020-08" db="EMBL/GenBank/DDBJ databases">
        <authorList>
            <person name="Hejnol A."/>
        </authorList>
    </citation>
    <scope>NUCLEOTIDE SEQUENCE [LARGE SCALE GENOMIC DNA]</scope>
</reference>
<evidence type="ECO:0000259" key="1">
    <source>
        <dbReference type="Pfam" id="PF09324"/>
    </source>
</evidence>
<dbReference type="InterPro" id="IPR016024">
    <property type="entry name" value="ARM-type_fold"/>
</dbReference>
<dbReference type="Pfam" id="PF16206">
    <property type="entry name" value="Mon2_C"/>
    <property type="match status" value="1"/>
</dbReference>
<dbReference type="PANTHER" id="PTHR34199:SF4">
    <property type="entry name" value="ARM REPEAT SUPERFAMILY PROTEIN"/>
    <property type="match status" value="1"/>
</dbReference>
<dbReference type="InterPro" id="IPR015403">
    <property type="entry name" value="Mon2/Sec7/BIG1-like_HDS"/>
</dbReference>